<dbReference type="Proteomes" id="UP001218218">
    <property type="component" value="Unassembled WGS sequence"/>
</dbReference>
<dbReference type="EMBL" id="JARIHO010000005">
    <property type="protein sequence ID" value="KAJ7361094.1"/>
    <property type="molecule type" value="Genomic_DNA"/>
</dbReference>
<accession>A0AAD7AL75</accession>
<evidence type="ECO:0000313" key="1">
    <source>
        <dbReference type="EMBL" id="KAJ7361094.1"/>
    </source>
</evidence>
<name>A0AAD7AL75_9AGAR</name>
<sequence>MSIFLTGSDSKPVKDTSDVLDATETVNIYHPGYSPPKPMLILVAFEAPSGQRGIPFSIVLDACCILAKNQDGTLRVVDAYVDLTVPDNDSSLLPPGHYIYRMTGGEACAVLVFEFGF</sequence>
<gene>
    <name evidence="1" type="ORF">DFH08DRAFT_800482</name>
</gene>
<dbReference type="AlphaFoldDB" id="A0AAD7AL75"/>
<reference evidence="1" key="1">
    <citation type="submission" date="2023-03" db="EMBL/GenBank/DDBJ databases">
        <title>Massive genome expansion in bonnet fungi (Mycena s.s.) driven by repeated elements and novel gene families across ecological guilds.</title>
        <authorList>
            <consortium name="Lawrence Berkeley National Laboratory"/>
            <person name="Harder C.B."/>
            <person name="Miyauchi S."/>
            <person name="Viragh M."/>
            <person name="Kuo A."/>
            <person name="Thoen E."/>
            <person name="Andreopoulos B."/>
            <person name="Lu D."/>
            <person name="Skrede I."/>
            <person name="Drula E."/>
            <person name="Henrissat B."/>
            <person name="Morin E."/>
            <person name="Kohler A."/>
            <person name="Barry K."/>
            <person name="LaButti K."/>
            <person name="Morin E."/>
            <person name="Salamov A."/>
            <person name="Lipzen A."/>
            <person name="Mereny Z."/>
            <person name="Hegedus B."/>
            <person name="Baldrian P."/>
            <person name="Stursova M."/>
            <person name="Weitz H."/>
            <person name="Taylor A."/>
            <person name="Grigoriev I.V."/>
            <person name="Nagy L.G."/>
            <person name="Martin F."/>
            <person name="Kauserud H."/>
        </authorList>
    </citation>
    <scope>NUCLEOTIDE SEQUENCE</scope>
    <source>
        <strain evidence="1">CBHHK002</strain>
    </source>
</reference>
<proteinExistence type="predicted"/>
<protein>
    <submittedName>
        <fullName evidence="1">Uncharacterized protein</fullName>
    </submittedName>
</protein>
<evidence type="ECO:0000313" key="2">
    <source>
        <dbReference type="Proteomes" id="UP001218218"/>
    </source>
</evidence>
<organism evidence="1 2">
    <name type="scientific">Mycena albidolilacea</name>
    <dbReference type="NCBI Taxonomy" id="1033008"/>
    <lineage>
        <taxon>Eukaryota</taxon>
        <taxon>Fungi</taxon>
        <taxon>Dikarya</taxon>
        <taxon>Basidiomycota</taxon>
        <taxon>Agaricomycotina</taxon>
        <taxon>Agaricomycetes</taxon>
        <taxon>Agaricomycetidae</taxon>
        <taxon>Agaricales</taxon>
        <taxon>Marasmiineae</taxon>
        <taxon>Mycenaceae</taxon>
        <taxon>Mycena</taxon>
    </lineage>
</organism>
<comment type="caution">
    <text evidence="1">The sequence shown here is derived from an EMBL/GenBank/DDBJ whole genome shotgun (WGS) entry which is preliminary data.</text>
</comment>
<keyword evidence="2" id="KW-1185">Reference proteome</keyword>